<dbReference type="PANTHER" id="PTHR31089:SF66">
    <property type="entry name" value="DOF-TYPE ZINC FINGER DNA-BINDING FAMILY PROTEIN"/>
    <property type="match status" value="1"/>
</dbReference>
<evidence type="ECO:0000313" key="3">
    <source>
        <dbReference type="Proteomes" id="UP000075243"/>
    </source>
</evidence>
<accession>A0A151S9W7</accession>
<dbReference type="AlphaFoldDB" id="A0A151S9W7"/>
<dbReference type="GO" id="GO:0003700">
    <property type="term" value="F:DNA-binding transcription factor activity"/>
    <property type="evidence" value="ECO:0007669"/>
    <property type="project" value="InterPro"/>
</dbReference>
<dbReference type="GO" id="GO:0003677">
    <property type="term" value="F:DNA binding"/>
    <property type="evidence" value="ECO:0007669"/>
    <property type="project" value="TreeGrafter"/>
</dbReference>
<dbReference type="Gramene" id="C.cajan_25911.t">
    <property type="protein sequence ID" value="C.cajan_25911.t"/>
    <property type="gene ID" value="C.cajan_25911"/>
</dbReference>
<dbReference type="InterPro" id="IPR045174">
    <property type="entry name" value="Dof"/>
</dbReference>
<feature type="region of interest" description="Disordered" evidence="1">
    <location>
        <begin position="70"/>
        <end position="91"/>
    </location>
</feature>
<reference evidence="2" key="1">
    <citation type="journal article" date="2012" name="Nat. Biotechnol.">
        <title>Draft genome sequence of pigeonpea (Cajanus cajan), an orphan legume crop of resource-poor farmers.</title>
        <authorList>
            <person name="Varshney R.K."/>
            <person name="Chen W."/>
            <person name="Li Y."/>
            <person name="Bharti A.K."/>
            <person name="Saxena R.K."/>
            <person name="Schlueter J.A."/>
            <person name="Donoghue M.T."/>
            <person name="Azam S."/>
            <person name="Fan G."/>
            <person name="Whaley A.M."/>
            <person name="Farmer A.D."/>
            <person name="Sheridan J."/>
            <person name="Iwata A."/>
            <person name="Tuteja R."/>
            <person name="Penmetsa R.V."/>
            <person name="Wu W."/>
            <person name="Upadhyaya H.D."/>
            <person name="Yang S.P."/>
            <person name="Shah T."/>
            <person name="Saxena K.B."/>
            <person name="Michael T."/>
            <person name="McCombie W.R."/>
            <person name="Yang B."/>
            <person name="Zhang G."/>
            <person name="Yang H."/>
            <person name="Wang J."/>
            <person name="Spillane C."/>
            <person name="Cook D.R."/>
            <person name="May G.D."/>
            <person name="Xu X."/>
            <person name="Jackson S.A."/>
        </authorList>
    </citation>
    <scope>NUCLEOTIDE SEQUENCE [LARGE SCALE GENOMIC DNA]</scope>
</reference>
<gene>
    <name evidence="2" type="ORF">KK1_026500</name>
</gene>
<evidence type="ECO:0000313" key="2">
    <source>
        <dbReference type="EMBL" id="KYP51616.1"/>
    </source>
</evidence>
<protein>
    <submittedName>
        <fullName evidence="2">Dof zinc finger protein DOF3.3</fullName>
    </submittedName>
</protein>
<feature type="region of interest" description="Disordered" evidence="1">
    <location>
        <begin position="1"/>
        <end position="20"/>
    </location>
</feature>
<dbReference type="STRING" id="3821.A0A151S9W7"/>
<sequence length="248" mass="27448">MTPDAESVMQTDSKPATATDMFLSSNTLSVTSRPMKGMENISSLREEAPLSESLETLLSLKGQTKIEVATSTLKDDDEEEEPSISSMRSSEIEQVGLTQHSNGFIPLHSFHYYPLPSWPYHWNSPTMMAVPSFSMPSVTLPAPAATPYSSPTLGKHSRDISTLREDAMKQNLWVPKTIRINDPEEAANSSIWSTLGTKSEQNKLIMKGSVFKSFEPKSSASNHMSDDNQILRANPAAFSRSESFQERV</sequence>
<feature type="compositionally biased region" description="Polar residues" evidence="1">
    <location>
        <begin position="8"/>
        <end position="20"/>
    </location>
</feature>
<dbReference type="OMA" id="PMKGMEN"/>
<dbReference type="PANTHER" id="PTHR31089">
    <property type="entry name" value="CYCLIC DOF FACTOR 2"/>
    <property type="match status" value="1"/>
</dbReference>
<evidence type="ECO:0000256" key="1">
    <source>
        <dbReference type="SAM" id="MobiDB-lite"/>
    </source>
</evidence>
<name>A0A151S9W7_CAJCA</name>
<organism evidence="2 3">
    <name type="scientific">Cajanus cajan</name>
    <name type="common">Pigeon pea</name>
    <name type="synonym">Cajanus indicus</name>
    <dbReference type="NCBI Taxonomy" id="3821"/>
    <lineage>
        <taxon>Eukaryota</taxon>
        <taxon>Viridiplantae</taxon>
        <taxon>Streptophyta</taxon>
        <taxon>Embryophyta</taxon>
        <taxon>Tracheophyta</taxon>
        <taxon>Spermatophyta</taxon>
        <taxon>Magnoliopsida</taxon>
        <taxon>eudicotyledons</taxon>
        <taxon>Gunneridae</taxon>
        <taxon>Pentapetalae</taxon>
        <taxon>rosids</taxon>
        <taxon>fabids</taxon>
        <taxon>Fabales</taxon>
        <taxon>Fabaceae</taxon>
        <taxon>Papilionoideae</taxon>
        <taxon>50 kb inversion clade</taxon>
        <taxon>NPAAA clade</taxon>
        <taxon>indigoferoid/millettioid clade</taxon>
        <taxon>Phaseoleae</taxon>
        <taxon>Cajanus</taxon>
    </lineage>
</organism>
<dbReference type="EMBL" id="KQ483435">
    <property type="protein sequence ID" value="KYP51616.1"/>
    <property type="molecule type" value="Genomic_DNA"/>
</dbReference>
<keyword evidence="3" id="KW-1185">Reference proteome</keyword>
<feature type="region of interest" description="Disordered" evidence="1">
    <location>
        <begin position="216"/>
        <end position="248"/>
    </location>
</feature>
<dbReference type="Proteomes" id="UP000075243">
    <property type="component" value="Unassembled WGS sequence"/>
</dbReference>
<proteinExistence type="predicted"/>